<sequence>MIHREKRKIDVIIFLPEPVNLVDKLLARNKRLAREVERFKLYLSKRYEDIWEKLCEEGKRVDLIVEFR</sequence>
<gene>
    <name evidence="1" type="ORF">ENP55_02975</name>
</gene>
<accession>A0A7C2BKH5</accession>
<dbReference type="EMBL" id="DSJT01000014">
    <property type="protein sequence ID" value="HEF87254.1"/>
    <property type="molecule type" value="Genomic_DNA"/>
</dbReference>
<dbReference type="AlphaFoldDB" id="A0A7C2BKH5"/>
<comment type="caution">
    <text evidence="1">The sequence shown here is derived from an EMBL/GenBank/DDBJ whole genome shotgun (WGS) entry which is preliminary data.</text>
</comment>
<protein>
    <submittedName>
        <fullName evidence="1">Uncharacterized protein</fullName>
    </submittedName>
</protein>
<name>A0A7C2BKH5_9CREN</name>
<proteinExistence type="predicted"/>
<organism evidence="1">
    <name type="scientific">Thermosphaera aggregans</name>
    <dbReference type="NCBI Taxonomy" id="54254"/>
    <lineage>
        <taxon>Archaea</taxon>
        <taxon>Thermoproteota</taxon>
        <taxon>Thermoprotei</taxon>
        <taxon>Desulfurococcales</taxon>
        <taxon>Desulfurococcaceae</taxon>
        <taxon>Thermosphaera</taxon>
    </lineage>
</organism>
<reference evidence="1" key="1">
    <citation type="journal article" date="2020" name="mSystems">
        <title>Genome- and Community-Level Interaction Insights into Carbon Utilization and Element Cycling Functions of Hydrothermarchaeota in Hydrothermal Sediment.</title>
        <authorList>
            <person name="Zhou Z."/>
            <person name="Liu Y."/>
            <person name="Xu W."/>
            <person name="Pan J."/>
            <person name="Luo Z.H."/>
            <person name="Li M."/>
        </authorList>
    </citation>
    <scope>NUCLEOTIDE SEQUENCE [LARGE SCALE GENOMIC DNA]</scope>
    <source>
        <strain evidence="1">SpSt-23</strain>
    </source>
</reference>
<evidence type="ECO:0000313" key="1">
    <source>
        <dbReference type="EMBL" id="HEF87254.1"/>
    </source>
</evidence>